<dbReference type="GO" id="GO:0097730">
    <property type="term" value="C:non-motile cilium"/>
    <property type="evidence" value="ECO:0007669"/>
    <property type="project" value="TreeGrafter"/>
</dbReference>
<dbReference type="OrthoDB" id="6343432at2759"/>
<feature type="non-terminal residue" evidence="9">
    <location>
        <position position="1"/>
    </location>
</feature>
<accession>A0A7K6B5F0</accession>
<keyword evidence="5" id="KW-0970">Cilium biogenesis/degradation</keyword>
<sequence length="61" mass="7055">DPRQELRWDIREQMLCQPQPPSRARTLSIPNAYAVPTTKKRAALCWGVRWDLAQGLPPRKS</sequence>
<dbReference type="GO" id="GO:0060271">
    <property type="term" value="P:cilium assembly"/>
    <property type="evidence" value="ECO:0007669"/>
    <property type="project" value="TreeGrafter"/>
</dbReference>
<feature type="domain" description="Centriolar and ciliogenesis-associated protein HYLS1 C-terminal" evidence="8">
    <location>
        <begin position="1"/>
        <end position="53"/>
    </location>
</feature>
<evidence type="ECO:0000313" key="9">
    <source>
        <dbReference type="EMBL" id="NWU97097.1"/>
    </source>
</evidence>
<keyword evidence="4" id="KW-0963">Cytoplasm</keyword>
<comment type="subcellular location">
    <subcellularLocation>
        <location evidence="2">Cell projection</location>
        <location evidence="2">Cilium</location>
    </subcellularLocation>
    <subcellularLocation>
        <location evidence="1">Cytoplasm</location>
        <location evidence="1">Cytoskeleton</location>
        <location evidence="1">Microtubule organizing center</location>
        <location evidence="1">Centrosome</location>
        <location evidence="1">Centriole</location>
    </subcellularLocation>
</comment>
<evidence type="ECO:0000256" key="4">
    <source>
        <dbReference type="ARBA" id="ARBA00022490"/>
    </source>
</evidence>
<evidence type="ECO:0000256" key="6">
    <source>
        <dbReference type="ARBA" id="ARBA00023212"/>
    </source>
</evidence>
<evidence type="ECO:0000256" key="2">
    <source>
        <dbReference type="ARBA" id="ARBA00004138"/>
    </source>
</evidence>
<comment type="similarity">
    <text evidence="3">Belongs to the HYLS1 family.</text>
</comment>
<evidence type="ECO:0000313" key="10">
    <source>
        <dbReference type="Proteomes" id="UP000544127"/>
    </source>
</evidence>
<evidence type="ECO:0000256" key="5">
    <source>
        <dbReference type="ARBA" id="ARBA00022794"/>
    </source>
</evidence>
<gene>
    <name evidence="9" type="primary">Hyls1</name>
    <name evidence="9" type="ORF">UPUEPO_R02210</name>
</gene>
<feature type="non-terminal residue" evidence="9">
    <location>
        <position position="61"/>
    </location>
</feature>
<dbReference type="AlphaFoldDB" id="A0A7K6B5F0"/>
<keyword evidence="6" id="KW-0206">Cytoskeleton</keyword>
<dbReference type="Proteomes" id="UP000544127">
    <property type="component" value="Unassembled WGS sequence"/>
</dbReference>
<keyword evidence="10" id="KW-1185">Reference proteome</keyword>
<evidence type="ECO:0000259" key="8">
    <source>
        <dbReference type="Pfam" id="PF15311"/>
    </source>
</evidence>
<keyword evidence="7" id="KW-0966">Cell projection</keyword>
<dbReference type="GO" id="GO:0005814">
    <property type="term" value="C:centriole"/>
    <property type="evidence" value="ECO:0007669"/>
    <property type="project" value="UniProtKB-SubCell"/>
</dbReference>
<evidence type="ECO:0000256" key="1">
    <source>
        <dbReference type="ARBA" id="ARBA00004114"/>
    </source>
</evidence>
<dbReference type="Pfam" id="PF15311">
    <property type="entry name" value="HYLS1_C"/>
    <property type="match status" value="1"/>
</dbReference>
<evidence type="ECO:0000256" key="7">
    <source>
        <dbReference type="ARBA" id="ARBA00023273"/>
    </source>
</evidence>
<dbReference type="InterPro" id="IPR027918">
    <property type="entry name" value="HYLS1_C_dom"/>
</dbReference>
<protein>
    <submittedName>
        <fullName evidence="9">HYLS1 protein</fullName>
    </submittedName>
</protein>
<proteinExistence type="inferred from homology"/>
<dbReference type="PANTHER" id="PTHR34174">
    <property type="entry name" value="HYDROLETHALUS SYNDROME PROTEIN 1"/>
    <property type="match status" value="1"/>
</dbReference>
<comment type="caution">
    <text evidence="9">The sequence shown here is derived from an EMBL/GenBank/DDBJ whole genome shotgun (WGS) entry which is preliminary data.</text>
</comment>
<evidence type="ECO:0000256" key="3">
    <source>
        <dbReference type="ARBA" id="ARBA00010091"/>
    </source>
</evidence>
<dbReference type="EMBL" id="VZRI01009126">
    <property type="protein sequence ID" value="NWU97097.1"/>
    <property type="molecule type" value="Genomic_DNA"/>
</dbReference>
<dbReference type="PANTHER" id="PTHR34174:SF1">
    <property type="entry name" value="CENTRIOLAR AND CILIOGENESIS-ASSOCIATED PROTEIN HYLS1"/>
    <property type="match status" value="1"/>
</dbReference>
<name>A0A7K6B5F0_UPUEP</name>
<organism evidence="9 10">
    <name type="scientific">Upupa epops</name>
    <name type="common">Eurasian hoopoe</name>
    <dbReference type="NCBI Taxonomy" id="57439"/>
    <lineage>
        <taxon>Eukaryota</taxon>
        <taxon>Metazoa</taxon>
        <taxon>Chordata</taxon>
        <taxon>Craniata</taxon>
        <taxon>Vertebrata</taxon>
        <taxon>Euteleostomi</taxon>
        <taxon>Archelosauria</taxon>
        <taxon>Archosauria</taxon>
        <taxon>Dinosauria</taxon>
        <taxon>Saurischia</taxon>
        <taxon>Theropoda</taxon>
        <taxon>Coelurosauria</taxon>
        <taxon>Aves</taxon>
        <taxon>Neognathae</taxon>
        <taxon>Neoaves</taxon>
        <taxon>Telluraves</taxon>
        <taxon>Coraciimorphae</taxon>
        <taxon>Bucerotiformes</taxon>
        <taxon>Upupidae</taxon>
        <taxon>Upupa</taxon>
    </lineage>
</organism>
<reference evidence="9 10" key="1">
    <citation type="submission" date="2019-09" db="EMBL/GenBank/DDBJ databases">
        <title>Bird 10,000 Genomes (B10K) Project - Family phase.</title>
        <authorList>
            <person name="Zhang G."/>
        </authorList>
    </citation>
    <scope>NUCLEOTIDE SEQUENCE [LARGE SCALE GENOMIC DNA]</scope>
    <source>
        <strain evidence="9">B10K-DU-012-37</strain>
    </source>
</reference>
<dbReference type="InterPro" id="IPR052319">
    <property type="entry name" value="Centriolar_ciliogenesis_assoc"/>
</dbReference>